<gene>
    <name evidence="2" type="ORF">MAE02_07440</name>
</gene>
<evidence type="ECO:0000259" key="1">
    <source>
        <dbReference type="Pfam" id="PF06568"/>
    </source>
</evidence>
<evidence type="ECO:0000313" key="3">
    <source>
        <dbReference type="Proteomes" id="UP000321085"/>
    </source>
</evidence>
<organism evidence="2 3">
    <name type="scientific">Microvirga aerophila</name>
    <dbReference type="NCBI Taxonomy" id="670291"/>
    <lineage>
        <taxon>Bacteria</taxon>
        <taxon>Pseudomonadati</taxon>
        <taxon>Pseudomonadota</taxon>
        <taxon>Alphaproteobacteria</taxon>
        <taxon>Hyphomicrobiales</taxon>
        <taxon>Methylobacteriaceae</taxon>
        <taxon>Microvirga</taxon>
    </lineage>
</organism>
<dbReference type="Pfam" id="PF06568">
    <property type="entry name" value="YjiS-like"/>
    <property type="match status" value="1"/>
</dbReference>
<dbReference type="Proteomes" id="UP000321085">
    <property type="component" value="Unassembled WGS sequence"/>
</dbReference>
<dbReference type="RefSeq" id="WP_210207447.1">
    <property type="nucleotide sequence ID" value="NZ_BJYU01000006.1"/>
</dbReference>
<sequence length="108" mass="12082">MTLSFTSIMTLPETVSVKGVARALINLLRALKHRREIIQLADFDDHMLKDIGLTRSDVEGALAEPLVHNPSLVLVRCAERHSRAEKLVPPVLKARPVVPLVTRERSWA</sequence>
<comment type="caution">
    <text evidence="2">The sequence shown here is derived from an EMBL/GenBank/DDBJ whole genome shotgun (WGS) entry which is preliminary data.</text>
</comment>
<dbReference type="EMBL" id="BJYU01000006">
    <property type="protein sequence ID" value="GEO13048.1"/>
    <property type="molecule type" value="Genomic_DNA"/>
</dbReference>
<evidence type="ECO:0000313" key="2">
    <source>
        <dbReference type="EMBL" id="GEO13048.1"/>
    </source>
</evidence>
<reference evidence="2 3" key="1">
    <citation type="submission" date="2019-07" db="EMBL/GenBank/DDBJ databases">
        <title>Whole genome shotgun sequence of Microvirga aerophila NBRC 106136.</title>
        <authorList>
            <person name="Hosoyama A."/>
            <person name="Uohara A."/>
            <person name="Ohji S."/>
            <person name="Ichikawa N."/>
        </authorList>
    </citation>
    <scope>NUCLEOTIDE SEQUENCE [LARGE SCALE GENOMIC DNA]</scope>
    <source>
        <strain evidence="2 3">NBRC 106136</strain>
    </source>
</reference>
<dbReference type="AlphaFoldDB" id="A0A512BM88"/>
<name>A0A512BM88_9HYPH</name>
<dbReference type="InterPro" id="IPR009506">
    <property type="entry name" value="YjiS-like"/>
</dbReference>
<accession>A0A512BM88</accession>
<feature type="domain" description="YjiS-like" evidence="1">
    <location>
        <begin position="29"/>
        <end position="59"/>
    </location>
</feature>
<proteinExistence type="predicted"/>
<protein>
    <recommendedName>
        <fullName evidence="1">YjiS-like domain-containing protein</fullName>
    </recommendedName>
</protein>
<keyword evidence="3" id="KW-1185">Reference proteome</keyword>